<dbReference type="Proteomes" id="UP000245657">
    <property type="component" value="Unassembled WGS sequence"/>
</dbReference>
<dbReference type="AlphaFoldDB" id="A0A2V2MTD4"/>
<sequence length="81" mass="8849">MTWEVISGVFGCTTVVNAVIALMMVRRYLALATSSMEFASLIVSSIEENEDGTISVNPLVLAATSMDHLSQLSGMLRWIRL</sequence>
<dbReference type="EMBL" id="QGMY01000008">
    <property type="protein sequence ID" value="PWR71292.1"/>
    <property type="molecule type" value="Genomic_DNA"/>
</dbReference>
<name>A0A2V2MTD4_9EURY</name>
<feature type="transmembrane region" description="Helical" evidence="1">
    <location>
        <begin position="6"/>
        <end position="25"/>
    </location>
</feature>
<gene>
    <name evidence="2" type="ORF">DK846_10510</name>
</gene>
<reference evidence="2 3" key="1">
    <citation type="submission" date="2018-05" db="EMBL/GenBank/DDBJ databases">
        <title>Draft genome of Methanospirillum lacunae Ki8-1.</title>
        <authorList>
            <person name="Dueholm M.S."/>
            <person name="Nielsen P.H."/>
            <person name="Bakmann L.F."/>
            <person name="Otzen D.E."/>
        </authorList>
    </citation>
    <scope>NUCLEOTIDE SEQUENCE [LARGE SCALE GENOMIC DNA]</scope>
    <source>
        <strain evidence="2 3">Ki8-1</strain>
    </source>
</reference>
<organism evidence="2 3">
    <name type="scientific">Methanospirillum lacunae</name>
    <dbReference type="NCBI Taxonomy" id="668570"/>
    <lineage>
        <taxon>Archaea</taxon>
        <taxon>Methanobacteriati</taxon>
        <taxon>Methanobacteriota</taxon>
        <taxon>Stenosarchaea group</taxon>
        <taxon>Methanomicrobia</taxon>
        <taxon>Methanomicrobiales</taxon>
        <taxon>Methanospirillaceae</taxon>
        <taxon>Methanospirillum</taxon>
    </lineage>
</organism>
<keyword evidence="1" id="KW-0472">Membrane</keyword>
<comment type="caution">
    <text evidence="2">The sequence shown here is derived from an EMBL/GenBank/DDBJ whole genome shotgun (WGS) entry which is preliminary data.</text>
</comment>
<protein>
    <submittedName>
        <fullName evidence="2">Uncharacterized protein</fullName>
    </submittedName>
</protein>
<proteinExistence type="predicted"/>
<keyword evidence="1" id="KW-1133">Transmembrane helix</keyword>
<evidence type="ECO:0000313" key="3">
    <source>
        <dbReference type="Proteomes" id="UP000245657"/>
    </source>
</evidence>
<dbReference type="OrthoDB" id="118982at2157"/>
<evidence type="ECO:0000313" key="2">
    <source>
        <dbReference type="EMBL" id="PWR71292.1"/>
    </source>
</evidence>
<dbReference type="RefSeq" id="WP_109968910.1">
    <property type="nucleotide sequence ID" value="NZ_CP176093.1"/>
</dbReference>
<accession>A0A2V2MTD4</accession>
<evidence type="ECO:0000256" key="1">
    <source>
        <dbReference type="SAM" id="Phobius"/>
    </source>
</evidence>
<keyword evidence="3" id="KW-1185">Reference proteome</keyword>
<keyword evidence="1" id="KW-0812">Transmembrane</keyword>
<dbReference type="GeneID" id="97547086"/>